<sequence>MEAAHIIPFIPNKFDNSATNNPEFRQVDAARTWDMLHSWTRIDLESLLRQDINSPINAIYMTSEEHTAFGNSSFIWIKTRLYTNTPNKYKFRTGTESTVAPPNPEFLKIHAAFAKVLNLCGAAEYIESVERDAEIYGALCPNGETDLSSLLMSLAIMAH</sequence>
<gene>
    <name evidence="2" type="ORF">NLJ89_g3262</name>
</gene>
<protein>
    <recommendedName>
        <fullName evidence="1">HNH nuclease domain-containing protein</fullName>
    </recommendedName>
</protein>
<organism evidence="2 3">
    <name type="scientific">Agrocybe chaxingu</name>
    <dbReference type="NCBI Taxonomy" id="84603"/>
    <lineage>
        <taxon>Eukaryota</taxon>
        <taxon>Fungi</taxon>
        <taxon>Dikarya</taxon>
        <taxon>Basidiomycota</taxon>
        <taxon>Agaricomycotina</taxon>
        <taxon>Agaricomycetes</taxon>
        <taxon>Agaricomycetidae</taxon>
        <taxon>Agaricales</taxon>
        <taxon>Agaricineae</taxon>
        <taxon>Strophariaceae</taxon>
        <taxon>Agrocybe</taxon>
    </lineage>
</organism>
<dbReference type="EMBL" id="JANKHO010000230">
    <property type="protein sequence ID" value="KAJ3512886.1"/>
    <property type="molecule type" value="Genomic_DNA"/>
</dbReference>
<dbReference type="Pfam" id="PF13391">
    <property type="entry name" value="HNH_2"/>
    <property type="match status" value="1"/>
</dbReference>
<dbReference type="InterPro" id="IPR003615">
    <property type="entry name" value="HNH_nuc"/>
</dbReference>
<evidence type="ECO:0000313" key="2">
    <source>
        <dbReference type="EMBL" id="KAJ3512886.1"/>
    </source>
</evidence>
<dbReference type="OrthoDB" id="3163863at2759"/>
<feature type="domain" description="HNH nuclease" evidence="1">
    <location>
        <begin position="1"/>
        <end position="74"/>
    </location>
</feature>
<name>A0A9W8KBB0_9AGAR</name>
<dbReference type="AlphaFoldDB" id="A0A9W8KBB0"/>
<comment type="caution">
    <text evidence="2">The sequence shown here is derived from an EMBL/GenBank/DDBJ whole genome shotgun (WGS) entry which is preliminary data.</text>
</comment>
<evidence type="ECO:0000259" key="1">
    <source>
        <dbReference type="Pfam" id="PF13391"/>
    </source>
</evidence>
<proteinExistence type="predicted"/>
<keyword evidence="3" id="KW-1185">Reference proteome</keyword>
<dbReference type="Proteomes" id="UP001148786">
    <property type="component" value="Unassembled WGS sequence"/>
</dbReference>
<accession>A0A9W8KBB0</accession>
<evidence type="ECO:0000313" key="3">
    <source>
        <dbReference type="Proteomes" id="UP001148786"/>
    </source>
</evidence>
<reference evidence="2" key="1">
    <citation type="submission" date="2022-07" db="EMBL/GenBank/DDBJ databases">
        <title>Genome Sequence of Agrocybe chaxingu.</title>
        <authorList>
            <person name="Buettner E."/>
        </authorList>
    </citation>
    <scope>NUCLEOTIDE SEQUENCE</scope>
    <source>
        <strain evidence="2">MP-N11</strain>
    </source>
</reference>